<dbReference type="AlphaFoldDB" id="F6D2R2"/>
<organism evidence="1 2">
    <name type="scientific">Methanobacterium paludis (strain DSM 25820 / JCM 18151 / SWAN1)</name>
    <dbReference type="NCBI Taxonomy" id="868131"/>
    <lineage>
        <taxon>Archaea</taxon>
        <taxon>Methanobacteriati</taxon>
        <taxon>Methanobacteriota</taxon>
        <taxon>Methanomada group</taxon>
        <taxon>Methanobacteria</taxon>
        <taxon>Methanobacteriales</taxon>
        <taxon>Methanobacteriaceae</taxon>
        <taxon>Methanobacterium</taxon>
    </lineage>
</organism>
<evidence type="ECO:0000313" key="1">
    <source>
        <dbReference type="EMBL" id="AEG18641.1"/>
    </source>
</evidence>
<protein>
    <submittedName>
        <fullName evidence="1">Uncharacterized protein</fullName>
    </submittedName>
</protein>
<dbReference type="Proteomes" id="UP000009231">
    <property type="component" value="Chromosome"/>
</dbReference>
<accession>F6D2R2</accession>
<gene>
    <name evidence="1" type="ordered locus">MSWAN_1630</name>
</gene>
<dbReference type="KEGG" id="mew:MSWAN_1630"/>
<dbReference type="STRING" id="868131.MSWAN_1630"/>
<keyword evidence="2" id="KW-1185">Reference proteome</keyword>
<evidence type="ECO:0000313" key="2">
    <source>
        <dbReference type="Proteomes" id="UP000009231"/>
    </source>
</evidence>
<sequence>MGLATAIASFNRIVRDYGVDVNIVYRTPQLDKDGNKVRNDNGQVQVDTTDVSLRCSLKILDGSERIINNTVLESGDAVAHFMLKDAQYLNKDTTLKVDYGYGNTYTYKMLKPIPKKTHINVYLTRAGGS</sequence>
<name>F6D2R2_METPW</name>
<dbReference type="RefSeq" id="WP_013826140.1">
    <property type="nucleotide sequence ID" value="NC_015574.1"/>
</dbReference>
<dbReference type="HOGENOM" id="CLU_1943887_0_0_2"/>
<reference evidence="1 2" key="1">
    <citation type="journal article" date="2014" name="Int. J. Syst. Evol. Microbiol.">
        <title>Methanobacterium paludis sp. nov. and a novel strain of Methanobacterium lacus isolated from northern peatlands.</title>
        <authorList>
            <person name="Cadillo-Quiroz H."/>
            <person name="Brauer S.L."/>
            <person name="Goodson N."/>
            <person name="Yavitt J.B."/>
            <person name="Zinder S.H."/>
        </authorList>
    </citation>
    <scope>NUCLEOTIDE SEQUENCE [LARGE SCALE GENOMIC DNA]</scope>
    <source>
        <strain evidence="2">DSM 25820 / JCM 18151 / SWAN1</strain>
    </source>
</reference>
<proteinExistence type="predicted"/>
<dbReference type="GeneID" id="10669139"/>
<dbReference type="EMBL" id="CP002772">
    <property type="protein sequence ID" value="AEG18641.1"/>
    <property type="molecule type" value="Genomic_DNA"/>
</dbReference>